<dbReference type="PANTHER" id="PTHR46756">
    <property type="entry name" value="TRANSGELIN"/>
    <property type="match status" value="1"/>
</dbReference>
<dbReference type="InterPro" id="IPR036534">
    <property type="entry name" value="GAR_dom_sf"/>
</dbReference>
<dbReference type="GO" id="GO:0008017">
    <property type="term" value="F:microtubule binding"/>
    <property type="evidence" value="ECO:0007669"/>
    <property type="project" value="InterPro"/>
</dbReference>
<dbReference type="GO" id="GO:0008093">
    <property type="term" value="F:cytoskeletal anchor activity"/>
    <property type="evidence" value="ECO:0007669"/>
    <property type="project" value="TreeGrafter"/>
</dbReference>
<accession>A0A0X3PC78</accession>
<feature type="compositionally biased region" description="Polar residues" evidence="4">
    <location>
        <begin position="388"/>
        <end position="402"/>
    </location>
</feature>
<dbReference type="InterPro" id="IPR003108">
    <property type="entry name" value="GAR_dom"/>
</dbReference>
<dbReference type="EMBL" id="GEEE01013704">
    <property type="protein sequence ID" value="JAP49521.1"/>
    <property type="molecule type" value="Transcribed_RNA"/>
</dbReference>
<dbReference type="SUPFAM" id="SSF47576">
    <property type="entry name" value="Calponin-homology domain, CH-domain"/>
    <property type="match status" value="1"/>
</dbReference>
<feature type="compositionally biased region" description="Polar residues" evidence="4">
    <location>
        <begin position="528"/>
        <end position="540"/>
    </location>
</feature>
<evidence type="ECO:0000313" key="6">
    <source>
        <dbReference type="EMBL" id="JAP49521.1"/>
    </source>
</evidence>
<feature type="region of interest" description="Disordered" evidence="4">
    <location>
        <begin position="518"/>
        <end position="551"/>
    </location>
</feature>
<feature type="compositionally biased region" description="Low complexity" evidence="4">
    <location>
        <begin position="687"/>
        <end position="698"/>
    </location>
</feature>
<dbReference type="SMART" id="SM00243">
    <property type="entry name" value="GAS2"/>
    <property type="match status" value="1"/>
</dbReference>
<dbReference type="PROSITE" id="PS51460">
    <property type="entry name" value="GAR"/>
    <property type="match status" value="1"/>
</dbReference>
<keyword evidence="3" id="KW-0206">Cytoskeleton</keyword>
<organism evidence="6">
    <name type="scientific">Schistocephalus solidus</name>
    <name type="common">Tapeworm</name>
    <dbReference type="NCBI Taxonomy" id="70667"/>
    <lineage>
        <taxon>Eukaryota</taxon>
        <taxon>Metazoa</taxon>
        <taxon>Spiralia</taxon>
        <taxon>Lophotrochozoa</taxon>
        <taxon>Platyhelminthes</taxon>
        <taxon>Cestoda</taxon>
        <taxon>Eucestoda</taxon>
        <taxon>Diphyllobothriidea</taxon>
        <taxon>Diphyllobothriidae</taxon>
        <taxon>Schistocephalus</taxon>
    </lineage>
</organism>
<dbReference type="GO" id="GO:0005884">
    <property type="term" value="C:actin filament"/>
    <property type="evidence" value="ECO:0007669"/>
    <property type="project" value="TreeGrafter"/>
</dbReference>
<feature type="region of interest" description="Disordered" evidence="4">
    <location>
        <begin position="443"/>
        <end position="486"/>
    </location>
</feature>
<dbReference type="SUPFAM" id="SSF143575">
    <property type="entry name" value="GAS2 domain-like"/>
    <property type="match status" value="1"/>
</dbReference>
<dbReference type="Pfam" id="PF02187">
    <property type="entry name" value="GAS2"/>
    <property type="match status" value="1"/>
</dbReference>
<sequence length="698" mass="75446">MLVSAHGNSPNSLLKGRAAPFVQVLDESMCVIREDICDWLQRYLFSKSDVAALSDAADLLERLKSGLWLARLAYKLHYKVLATSLPEPQAAGQATTSGVTLRKRGGQVVTSREHRLYASLRGAGPSSALGQLSAETLPAFPRTLKIASEAPLGANDISVFPHSSSRDQATYGVENIAVMRIQSRSSSRSGSVPSRLSTDSVAIQWAARDKISAFLTWCRDLGIAETILFETTGLVHRTEEKNVLLTLMDLARIASRFGLCDLPELVKMEREIEALEAKRNQEATIASENCSSAQQLFKSTKAGEPQIDRQEYIRRIASNKLVLENVSNDTVSDSALQSSGDHDHSGNSSLDLTVTATDRTFFSDDGTDSGCAGCLDLTAVDAGTTPTNSAKPPYVNSSTSVGPKSFGDTALQSDRISSTADATTFMNRFGWTPVKRSTSLADLNSASAQSAAKRHQGMQSDRGGGDSVPTQTDQIPASGAGAGVRSVKRAQVKPLLPLQRSVSNTSLRRNSVQHLASNIPVSKLLNGRTRSSSRGPNGPTSKASSGFASRSSSFSDVHREVKKQLAQCTCCNRIHLQRLDEGRYQLGKRIYYMRRFRSHIMVRVGGGWLTLKEFLDRYDPCRQKEGQLTQTTTGAGTAIMSQVKGSPAVPTKFTVPAADLLGSWTSSTELQCSVKGQPPRRSRSPRSRTPVPSGRSKC</sequence>
<dbReference type="GO" id="GO:0051015">
    <property type="term" value="F:actin filament binding"/>
    <property type="evidence" value="ECO:0007669"/>
    <property type="project" value="TreeGrafter"/>
</dbReference>
<protein>
    <recommendedName>
        <fullName evidence="5">GAR domain-containing protein</fullName>
    </recommendedName>
</protein>
<keyword evidence="2" id="KW-0963">Cytoplasm</keyword>
<dbReference type="AlphaFoldDB" id="A0A0X3PC78"/>
<name>A0A0X3PC78_SCHSO</name>
<evidence type="ECO:0000256" key="1">
    <source>
        <dbReference type="ARBA" id="ARBA00004245"/>
    </source>
</evidence>
<reference evidence="6" key="1">
    <citation type="submission" date="2016-01" db="EMBL/GenBank/DDBJ databases">
        <title>Reference transcriptome for the parasite Schistocephalus solidus: insights into the molecular evolution of parasitism.</title>
        <authorList>
            <person name="Hebert F.O."/>
            <person name="Grambauer S."/>
            <person name="Barber I."/>
            <person name="Landry C.R."/>
            <person name="Aubin-Horth N."/>
        </authorList>
    </citation>
    <scope>NUCLEOTIDE SEQUENCE</scope>
</reference>
<evidence type="ECO:0000259" key="5">
    <source>
        <dbReference type="PROSITE" id="PS51460"/>
    </source>
</evidence>
<feature type="compositionally biased region" description="Low complexity" evidence="4">
    <location>
        <begin position="541"/>
        <end position="551"/>
    </location>
</feature>
<comment type="subcellular location">
    <subcellularLocation>
        <location evidence="1">Cytoplasm</location>
        <location evidence="1">Cytoskeleton</location>
    </subcellularLocation>
</comment>
<evidence type="ECO:0000256" key="2">
    <source>
        <dbReference type="ARBA" id="ARBA00022490"/>
    </source>
</evidence>
<dbReference type="Gene3D" id="1.10.418.10">
    <property type="entry name" value="Calponin-like domain"/>
    <property type="match status" value="1"/>
</dbReference>
<dbReference type="InterPro" id="IPR036872">
    <property type="entry name" value="CH_dom_sf"/>
</dbReference>
<dbReference type="PANTHER" id="PTHR46756:SF18">
    <property type="entry name" value="GAS2-LIKE PROTEIN PICKLED EGGS"/>
    <property type="match status" value="1"/>
</dbReference>
<proteinExistence type="predicted"/>
<feature type="region of interest" description="Disordered" evidence="4">
    <location>
        <begin position="669"/>
        <end position="698"/>
    </location>
</feature>
<dbReference type="Gene3D" id="3.30.920.20">
    <property type="entry name" value="Gas2-like domain"/>
    <property type="match status" value="1"/>
</dbReference>
<feature type="region of interest" description="Disordered" evidence="4">
    <location>
        <begin position="388"/>
        <end position="408"/>
    </location>
</feature>
<dbReference type="GO" id="GO:0051764">
    <property type="term" value="P:actin crosslink formation"/>
    <property type="evidence" value="ECO:0007669"/>
    <property type="project" value="TreeGrafter"/>
</dbReference>
<gene>
    <name evidence="6" type="ORF">TR86228</name>
</gene>
<evidence type="ECO:0000256" key="4">
    <source>
        <dbReference type="SAM" id="MobiDB-lite"/>
    </source>
</evidence>
<feature type="domain" description="GAR" evidence="5">
    <location>
        <begin position="552"/>
        <end position="622"/>
    </location>
</feature>
<evidence type="ECO:0000256" key="3">
    <source>
        <dbReference type="ARBA" id="ARBA00023212"/>
    </source>
</evidence>